<name>A0ABW5Q8G3_9BACI</name>
<keyword evidence="1" id="KW-0812">Transmembrane</keyword>
<feature type="transmembrane region" description="Helical" evidence="1">
    <location>
        <begin position="112"/>
        <end position="132"/>
    </location>
</feature>
<dbReference type="Proteomes" id="UP001597452">
    <property type="component" value="Unassembled WGS sequence"/>
</dbReference>
<feature type="transmembrane region" description="Helical" evidence="1">
    <location>
        <begin position="167"/>
        <end position="187"/>
    </location>
</feature>
<dbReference type="InterPro" id="IPR010288">
    <property type="entry name" value="EcsB_ABC"/>
</dbReference>
<sequence>MKGLQLFRNKLSQHFRFYKRIKRLTIDWTVWIYVFIPFALMGASFYADLWLQIPGWPNYVTVDTLILIIILVILAGSHYAFLHHADLLYLWQKTNLIKSLNQFKMLFITFKMLIKVSLLMAVLSPIIMQYLNLGMNEFWSLSFLIYIWSLSVSLIKRVLNVQLSKWSFRLSIALLVSLSYGYFWFVLNGFSYWAAYGLAIGILILVIRKVFKKSKHFEREIELDRELRNKVLQLILMQSAHIGAPDWMVQSKARSSKKPWIFRKSQKLFTGYTPEIGYQELIIKTMLRRRNWILLYVQLTLGGVILIVLFPGWYKLIIYFALIYFLGQLLKSFWNQIITDPFLELFRWQQVNLTNLSRVILMRFILPSAMVLSGVTGFVFFSITGMMLMLIFGWMISHFLAHFLSRSVIM</sequence>
<comment type="caution">
    <text evidence="2">The sequence shown here is derived from an EMBL/GenBank/DDBJ whole genome shotgun (WGS) entry which is preliminary data.</text>
</comment>
<dbReference type="EMBL" id="JBHUMZ010000011">
    <property type="protein sequence ID" value="MFD2637872.1"/>
    <property type="molecule type" value="Genomic_DNA"/>
</dbReference>
<dbReference type="Pfam" id="PF05975">
    <property type="entry name" value="EcsB"/>
    <property type="match status" value="1"/>
</dbReference>
<keyword evidence="3" id="KW-1185">Reference proteome</keyword>
<feature type="transmembrane region" description="Helical" evidence="1">
    <location>
        <begin position="355"/>
        <end position="372"/>
    </location>
</feature>
<feature type="transmembrane region" description="Helical" evidence="1">
    <location>
        <begin position="138"/>
        <end position="155"/>
    </location>
</feature>
<gene>
    <name evidence="2" type="ORF">ACFSW4_03145</name>
</gene>
<feature type="transmembrane region" description="Helical" evidence="1">
    <location>
        <begin position="24"/>
        <end position="46"/>
    </location>
</feature>
<feature type="transmembrane region" description="Helical" evidence="1">
    <location>
        <begin position="378"/>
        <end position="401"/>
    </location>
</feature>
<organism evidence="2 3">
    <name type="scientific">Piscibacillus salipiscarius</name>
    <dbReference type="NCBI Taxonomy" id="299480"/>
    <lineage>
        <taxon>Bacteria</taxon>
        <taxon>Bacillati</taxon>
        <taxon>Bacillota</taxon>
        <taxon>Bacilli</taxon>
        <taxon>Bacillales</taxon>
        <taxon>Bacillaceae</taxon>
        <taxon>Piscibacillus</taxon>
    </lineage>
</organism>
<dbReference type="RefSeq" id="WP_377327388.1">
    <property type="nucleotide sequence ID" value="NZ_JBHUMZ010000011.1"/>
</dbReference>
<proteinExistence type="predicted"/>
<accession>A0ABW5Q8G3</accession>
<feature type="transmembrane region" description="Helical" evidence="1">
    <location>
        <begin position="292"/>
        <end position="310"/>
    </location>
</feature>
<evidence type="ECO:0000313" key="3">
    <source>
        <dbReference type="Proteomes" id="UP001597452"/>
    </source>
</evidence>
<feature type="transmembrane region" description="Helical" evidence="1">
    <location>
        <begin position="316"/>
        <end position="334"/>
    </location>
</feature>
<protein>
    <submittedName>
        <fullName evidence="2">ABC transporter permease</fullName>
    </submittedName>
</protein>
<keyword evidence="1" id="KW-1133">Transmembrane helix</keyword>
<keyword evidence="1" id="KW-0472">Membrane</keyword>
<evidence type="ECO:0000313" key="2">
    <source>
        <dbReference type="EMBL" id="MFD2637872.1"/>
    </source>
</evidence>
<evidence type="ECO:0000256" key="1">
    <source>
        <dbReference type="SAM" id="Phobius"/>
    </source>
</evidence>
<feature type="transmembrane region" description="Helical" evidence="1">
    <location>
        <begin position="193"/>
        <end position="211"/>
    </location>
</feature>
<reference evidence="3" key="1">
    <citation type="journal article" date="2019" name="Int. J. Syst. Evol. Microbiol.">
        <title>The Global Catalogue of Microorganisms (GCM) 10K type strain sequencing project: providing services to taxonomists for standard genome sequencing and annotation.</title>
        <authorList>
            <consortium name="The Broad Institute Genomics Platform"/>
            <consortium name="The Broad Institute Genome Sequencing Center for Infectious Disease"/>
            <person name="Wu L."/>
            <person name="Ma J."/>
        </authorList>
    </citation>
    <scope>NUCLEOTIDE SEQUENCE [LARGE SCALE GENOMIC DNA]</scope>
    <source>
        <strain evidence="3">TISTR 1571</strain>
    </source>
</reference>
<feature type="transmembrane region" description="Helical" evidence="1">
    <location>
        <begin position="66"/>
        <end position="91"/>
    </location>
</feature>